<dbReference type="RefSeq" id="WP_066008334.1">
    <property type="nucleotide sequence ID" value="NZ_LXSU01000112.1"/>
</dbReference>
<reference evidence="2 3" key="1">
    <citation type="submission" date="2016-05" db="EMBL/GenBank/DDBJ databases">
        <authorList>
            <person name="Caceres A."/>
            <person name="Munoz I."/>
            <person name="Iraola G."/>
            <person name="Diaz-Viraque F."/>
            <person name="Greif G."/>
            <person name="Collado L."/>
        </authorList>
    </citation>
    <scope>NUCLEOTIDE SEQUENCE [LARGE SCALE GENOMIC DNA]</scope>
    <source>
        <strain evidence="2 3">WBE38</strain>
    </source>
</reference>
<evidence type="ECO:0000313" key="2">
    <source>
        <dbReference type="EMBL" id="OCX42618.1"/>
    </source>
</evidence>
<dbReference type="Proteomes" id="UP000094873">
    <property type="component" value="Unassembled WGS sequence"/>
</dbReference>
<dbReference type="AlphaFoldDB" id="A0AA91FS43"/>
<evidence type="ECO:0000313" key="3">
    <source>
        <dbReference type="Proteomes" id="UP000094873"/>
    </source>
</evidence>
<accession>A0AA91FS43</accession>
<dbReference type="EMBL" id="LXSU01000112">
    <property type="protein sequence ID" value="OCX42618.1"/>
    <property type="molecule type" value="Genomic_DNA"/>
</dbReference>
<feature type="non-terminal residue" evidence="2">
    <location>
        <position position="180"/>
    </location>
</feature>
<keyword evidence="3" id="KW-1185">Reference proteome</keyword>
<protein>
    <submittedName>
        <fullName evidence="2">Uncharacterized protein</fullName>
    </submittedName>
</protein>
<organism evidence="2 3">
    <name type="scientific">Campylobacter ornithocola</name>
    <dbReference type="NCBI Taxonomy" id="1848766"/>
    <lineage>
        <taxon>Bacteria</taxon>
        <taxon>Pseudomonadati</taxon>
        <taxon>Campylobacterota</taxon>
        <taxon>Epsilonproteobacteria</taxon>
        <taxon>Campylobacterales</taxon>
        <taxon>Campylobacteraceae</taxon>
        <taxon>Campylobacter</taxon>
    </lineage>
</organism>
<evidence type="ECO:0000256" key="1">
    <source>
        <dbReference type="SAM" id="MobiDB-lite"/>
    </source>
</evidence>
<feature type="compositionally biased region" description="Acidic residues" evidence="1">
    <location>
        <begin position="160"/>
        <end position="171"/>
    </location>
</feature>
<sequence length="180" mass="19993">NNKAELLAFINEKLKPLVEHSNNSLKQLLTKQKELDSVVKAYNAYVELINKGLASKNDQEFKTLENKLNSLMSESQILANSISNNQMLLEKWQGKTNTDSNGHFTIKGAFANAILNTNPDLKEITGDGGSIDDPNRPELPATDLTFEQTASLNLIGNNSLEEEEEQEEIEEASMNQKGKT</sequence>
<comment type="caution">
    <text evidence="2">The sequence shown here is derived from an EMBL/GenBank/DDBJ whole genome shotgun (WGS) entry which is preliminary data.</text>
</comment>
<proteinExistence type="predicted"/>
<gene>
    <name evidence="2" type="ORF">A7X81_01970</name>
</gene>
<name>A0AA91FS43_9BACT</name>
<feature type="region of interest" description="Disordered" evidence="1">
    <location>
        <begin position="157"/>
        <end position="180"/>
    </location>
</feature>
<feature type="non-terminal residue" evidence="2">
    <location>
        <position position="1"/>
    </location>
</feature>